<evidence type="ECO:0000256" key="7">
    <source>
        <dbReference type="RuleBase" id="RU000320"/>
    </source>
</evidence>
<dbReference type="PANTHER" id="PTHR42682:SF3">
    <property type="entry name" value="FORMATE HYDROGENLYASE SUBUNIT 3-RELATED"/>
    <property type="match status" value="1"/>
</dbReference>
<feature type="transmembrane region" description="Helical" evidence="8">
    <location>
        <begin position="204"/>
        <end position="225"/>
    </location>
</feature>
<evidence type="ECO:0000313" key="11">
    <source>
        <dbReference type="Proteomes" id="UP000218267"/>
    </source>
</evidence>
<dbReference type="PANTHER" id="PTHR42682">
    <property type="entry name" value="HYDROGENASE-4 COMPONENT F"/>
    <property type="match status" value="1"/>
</dbReference>
<feature type="transmembrane region" description="Helical" evidence="8">
    <location>
        <begin position="30"/>
        <end position="51"/>
    </location>
</feature>
<feature type="transmembrane region" description="Helical" evidence="8">
    <location>
        <begin position="164"/>
        <end position="184"/>
    </location>
</feature>
<feature type="transmembrane region" description="Helical" evidence="8">
    <location>
        <begin position="383"/>
        <end position="407"/>
    </location>
</feature>
<feature type="transmembrane region" description="Helical" evidence="8">
    <location>
        <begin position="132"/>
        <end position="152"/>
    </location>
</feature>
<keyword evidence="11" id="KW-1185">Reference proteome</keyword>
<dbReference type="Proteomes" id="UP000218267">
    <property type="component" value="Chromosome"/>
</dbReference>
<feature type="transmembrane region" description="Helical" evidence="8">
    <location>
        <begin position="475"/>
        <end position="505"/>
    </location>
</feature>
<feature type="transmembrane region" description="Helical" evidence="8">
    <location>
        <begin position="427"/>
        <end position="454"/>
    </location>
</feature>
<dbReference type="GO" id="GO:0016491">
    <property type="term" value="F:oxidoreductase activity"/>
    <property type="evidence" value="ECO:0007669"/>
    <property type="project" value="UniProtKB-KW"/>
</dbReference>
<proteinExistence type="predicted"/>
<feature type="transmembrane region" description="Helical" evidence="8">
    <location>
        <begin position="76"/>
        <end position="96"/>
    </location>
</feature>
<keyword evidence="5" id="KW-0560">Oxidoreductase</keyword>
<evidence type="ECO:0000256" key="8">
    <source>
        <dbReference type="SAM" id="Phobius"/>
    </source>
</evidence>
<keyword evidence="4 8" id="KW-1133">Transmembrane helix</keyword>
<dbReference type="GO" id="GO:0005886">
    <property type="term" value="C:plasma membrane"/>
    <property type="evidence" value="ECO:0007669"/>
    <property type="project" value="UniProtKB-SubCell"/>
</dbReference>
<feature type="transmembrane region" description="Helical" evidence="8">
    <location>
        <begin position="6"/>
        <end position="23"/>
    </location>
</feature>
<evidence type="ECO:0000256" key="3">
    <source>
        <dbReference type="ARBA" id="ARBA00022692"/>
    </source>
</evidence>
<evidence type="ECO:0000256" key="2">
    <source>
        <dbReference type="ARBA" id="ARBA00022475"/>
    </source>
</evidence>
<gene>
    <name evidence="10" type="ORF">ALGA_4203</name>
</gene>
<dbReference type="GO" id="GO:0008137">
    <property type="term" value="F:NADH dehydrogenase (ubiquinone) activity"/>
    <property type="evidence" value="ECO:0007669"/>
    <property type="project" value="InterPro"/>
</dbReference>
<dbReference type="PRINTS" id="PR01437">
    <property type="entry name" value="NUOXDRDTASE4"/>
</dbReference>
<dbReference type="InterPro" id="IPR001750">
    <property type="entry name" value="ND/Mrp_TM"/>
</dbReference>
<keyword evidence="6 8" id="KW-0472">Membrane</keyword>
<dbReference type="GO" id="GO:0042773">
    <property type="term" value="P:ATP synthesis coupled electron transport"/>
    <property type="evidence" value="ECO:0007669"/>
    <property type="project" value="InterPro"/>
</dbReference>
<sequence length="676" mass="75787">MDEYLILTLNLIAIFSLASFPFLNSKKLGIASLIAITLQVILSFVLAFQVFSKGQLFYSYSGSFITGTIPIKIDYLSAWFILIIGFTFLTGAWYGIQYMKKYQEQTSNLQLHAITYIVTFTAMIDICIVQNAIIFLIVWEIMAIGSFILIIFEHYKKETLKAGINFFVQSHISILFLTFAFIWVKVKTGSFDFSAITEYSALHPSMGIGLFILFFIGFAIKAGFVPFHTWLPLAHPAAPAHISGIMSGVIIKIGIFGILRMLSLLKTDFTVIGYFILTISIITGLYGVMLAIIQHNLKRLLAYHSIENIGIIGMGIGLGCLGLGTSNQWLIIAGFGGALLHTLNHSLFKSLLFFSAGNVYQFTHTMNIESLGGLIKKIPNTAWFFLIGSLAICGLPPFNGFVSEFFIYNGLFKGLGSNDFRLTLTMLFSILALVLIGGLALICFTKAFGIVFLGTKRSELKTDTDIETTNRNFPLYIIILAILIIGLLPFLFSSALVKVIGVFNMQQEPLLLSPLHGILNQLTSIGFYSFGFVLLTAFVFLLKRQIIKQRVRKANITWGCGYVGKTNKIQYTASSFIRTYRKLIEPILYIKKEKENVDGIYPNQIHSTTHPYDRIEHVLIDKPIYLFKKILNRFIFLQNGNIQSYILYGSIFLITAILSPILISKIIVLINFLNQL</sequence>
<reference evidence="11" key="2">
    <citation type="journal article" date="2020" name="Antonie Van Leeuwenhoek">
        <title>Labilibaculum antarcticum sp. nov., a novel facultative anaerobic, psychrotorelant bacterium isolated from marine sediment of Antarctica.</title>
        <authorList>
            <person name="Watanabe M."/>
            <person name="Kojima H."/>
            <person name="Fukui M."/>
        </authorList>
    </citation>
    <scope>NUCLEOTIDE SEQUENCE [LARGE SCALE GENOMIC DNA]</scope>
    <source>
        <strain evidence="11">SPP2</strain>
    </source>
</reference>
<reference evidence="10 11" key="1">
    <citation type="journal article" date="2018" name="Mar. Genomics">
        <title>Complete genome sequence of Marinifilaceae bacterium strain SPP2, isolated from the Antarctic marine sediment.</title>
        <authorList>
            <person name="Watanabe M."/>
            <person name="Kojima H."/>
            <person name="Fukui M."/>
        </authorList>
    </citation>
    <scope>NUCLEOTIDE SEQUENCE [LARGE SCALE GENOMIC DNA]</scope>
    <source>
        <strain evidence="10 11">SPP2</strain>
    </source>
</reference>
<evidence type="ECO:0000256" key="1">
    <source>
        <dbReference type="ARBA" id="ARBA00004651"/>
    </source>
</evidence>
<dbReference type="KEGG" id="mbas:ALGA_4203"/>
<accession>A0A1Y1CQF7</accession>
<name>A0A1Y1CQF7_9BACT</name>
<comment type="subcellular location">
    <subcellularLocation>
        <location evidence="1">Cell membrane</location>
        <topology evidence="1">Multi-pass membrane protein</topology>
    </subcellularLocation>
    <subcellularLocation>
        <location evidence="7">Membrane</location>
        <topology evidence="7">Multi-pass membrane protein</topology>
    </subcellularLocation>
</comment>
<feature type="transmembrane region" description="Helical" evidence="8">
    <location>
        <begin position="305"/>
        <end position="324"/>
    </location>
</feature>
<feature type="transmembrane region" description="Helical" evidence="8">
    <location>
        <begin position="525"/>
        <end position="542"/>
    </location>
</feature>
<evidence type="ECO:0000256" key="6">
    <source>
        <dbReference type="ARBA" id="ARBA00023136"/>
    </source>
</evidence>
<evidence type="ECO:0000256" key="4">
    <source>
        <dbReference type="ARBA" id="ARBA00022989"/>
    </source>
</evidence>
<feature type="transmembrane region" description="Helical" evidence="8">
    <location>
        <begin position="645"/>
        <end position="673"/>
    </location>
</feature>
<keyword evidence="2" id="KW-1003">Cell membrane</keyword>
<dbReference type="InterPro" id="IPR052175">
    <property type="entry name" value="ComplexI-like_HydComp"/>
</dbReference>
<evidence type="ECO:0000313" key="10">
    <source>
        <dbReference type="EMBL" id="BAX82494.1"/>
    </source>
</evidence>
<protein>
    <recommendedName>
        <fullName evidence="9">NADH:quinone oxidoreductase/Mrp antiporter transmembrane domain-containing protein</fullName>
    </recommendedName>
</protein>
<organism evidence="10 11">
    <name type="scientific">Labilibaculum antarcticum</name>
    <dbReference type="NCBI Taxonomy" id="1717717"/>
    <lineage>
        <taxon>Bacteria</taxon>
        <taxon>Pseudomonadati</taxon>
        <taxon>Bacteroidota</taxon>
        <taxon>Bacteroidia</taxon>
        <taxon>Marinilabiliales</taxon>
        <taxon>Marinifilaceae</taxon>
        <taxon>Labilibaculum</taxon>
    </lineage>
</organism>
<dbReference type="EMBL" id="AP018042">
    <property type="protein sequence ID" value="BAX82494.1"/>
    <property type="molecule type" value="Genomic_DNA"/>
</dbReference>
<dbReference type="InterPro" id="IPR003918">
    <property type="entry name" value="NADH_UbQ_OxRdtase"/>
</dbReference>
<dbReference type="OrthoDB" id="9807568at2"/>
<dbReference type="Pfam" id="PF00361">
    <property type="entry name" value="Proton_antipo_M"/>
    <property type="match status" value="1"/>
</dbReference>
<evidence type="ECO:0000259" key="9">
    <source>
        <dbReference type="Pfam" id="PF00361"/>
    </source>
</evidence>
<feature type="transmembrane region" description="Helical" evidence="8">
    <location>
        <begin position="237"/>
        <end position="259"/>
    </location>
</feature>
<feature type="transmembrane region" description="Helical" evidence="8">
    <location>
        <begin position="271"/>
        <end position="293"/>
    </location>
</feature>
<feature type="domain" description="NADH:quinone oxidoreductase/Mrp antiporter transmembrane" evidence="9">
    <location>
        <begin position="131"/>
        <end position="413"/>
    </location>
</feature>
<dbReference type="RefSeq" id="WP_096432857.1">
    <property type="nucleotide sequence ID" value="NZ_AP018042.1"/>
</dbReference>
<evidence type="ECO:0000256" key="5">
    <source>
        <dbReference type="ARBA" id="ARBA00023002"/>
    </source>
</evidence>
<dbReference type="AlphaFoldDB" id="A0A1Y1CQF7"/>
<keyword evidence="3 7" id="KW-0812">Transmembrane</keyword>